<dbReference type="AlphaFoldDB" id="A0A1I7XRD0"/>
<sequence length="271" mass="30342">MGSRLSCSCPDAYCFGGDERRMRIYAELFELSADGLKWIMVESRLLYIAVLRSSMEEPARITAHSQTGKTVLDVTLTKGQKVEKISECFVFWRQGDGRTMGVNTLSARDAAAFLSHTAAPVVPTGMMQHNSMAQVSILASWDGKQINCKERQSETTMVSINPLNMIFHYNHGLVNVDLLECFGVSTNHPNVLHISYASHIYEFEFNGEAVKFITQVLNMSSLLLSRTTCNDVAVSYLQRQRMKNQDKLAMLSFSGAIPMAYSGMTVNIRER</sequence>
<keyword evidence="1" id="KW-1185">Reference proteome</keyword>
<protein>
    <submittedName>
        <fullName evidence="2">Mcl1_mid domain-containing protein</fullName>
    </submittedName>
</protein>
<reference evidence="2" key="1">
    <citation type="submission" date="2016-11" db="UniProtKB">
        <authorList>
            <consortium name="WormBaseParasite"/>
        </authorList>
    </citation>
    <scope>IDENTIFICATION</scope>
</reference>
<proteinExistence type="predicted"/>
<dbReference type="WBParaSite" id="Hba_20045">
    <property type="protein sequence ID" value="Hba_20045"/>
    <property type="gene ID" value="Hba_20045"/>
</dbReference>
<evidence type="ECO:0000313" key="2">
    <source>
        <dbReference type="WBParaSite" id="Hba_20045"/>
    </source>
</evidence>
<name>A0A1I7XRD0_HETBA</name>
<dbReference type="Gene3D" id="2.30.29.30">
    <property type="entry name" value="Pleckstrin-homology domain (PH domain)/Phosphotyrosine-binding domain (PTB)"/>
    <property type="match status" value="1"/>
</dbReference>
<dbReference type="InterPro" id="IPR011993">
    <property type="entry name" value="PH-like_dom_sf"/>
</dbReference>
<evidence type="ECO:0000313" key="1">
    <source>
        <dbReference type="Proteomes" id="UP000095283"/>
    </source>
</evidence>
<organism evidence="1 2">
    <name type="scientific">Heterorhabditis bacteriophora</name>
    <name type="common">Entomopathogenic nematode worm</name>
    <dbReference type="NCBI Taxonomy" id="37862"/>
    <lineage>
        <taxon>Eukaryota</taxon>
        <taxon>Metazoa</taxon>
        <taxon>Ecdysozoa</taxon>
        <taxon>Nematoda</taxon>
        <taxon>Chromadorea</taxon>
        <taxon>Rhabditida</taxon>
        <taxon>Rhabditina</taxon>
        <taxon>Rhabditomorpha</taxon>
        <taxon>Strongyloidea</taxon>
        <taxon>Heterorhabditidae</taxon>
        <taxon>Heterorhabditis</taxon>
    </lineage>
</organism>
<dbReference type="Proteomes" id="UP000095283">
    <property type="component" value="Unplaced"/>
</dbReference>
<dbReference type="SUPFAM" id="SSF50729">
    <property type="entry name" value="PH domain-like"/>
    <property type="match status" value="1"/>
</dbReference>
<accession>A0A1I7XRD0</accession>